<sequence length="50" mass="5985">MLFPRQSNLSSLQKHLDMRKLRKNTNANSQNPNYKHNTKSDLSYTSYYHI</sequence>
<reference evidence="2 3" key="1">
    <citation type="submission" date="2016-01" db="EMBL/GenBank/DDBJ databases">
        <authorList>
            <person name="Oliw E.H."/>
        </authorList>
    </citation>
    <scope>NUCLEOTIDE SEQUENCE [LARGE SCALE GENOMIC DNA]</scope>
    <source>
        <strain evidence="2 3">GED7760B</strain>
    </source>
</reference>
<organism evidence="2 3">
    <name type="scientific">Gardnerella vaginalis</name>
    <dbReference type="NCBI Taxonomy" id="2702"/>
    <lineage>
        <taxon>Bacteria</taxon>
        <taxon>Bacillati</taxon>
        <taxon>Actinomycetota</taxon>
        <taxon>Actinomycetes</taxon>
        <taxon>Bifidobacteriales</taxon>
        <taxon>Bifidobacteriaceae</taxon>
        <taxon>Gardnerella</taxon>
    </lineage>
</organism>
<feature type="compositionally biased region" description="Polar residues" evidence="1">
    <location>
        <begin position="24"/>
        <end position="50"/>
    </location>
</feature>
<evidence type="ECO:0000256" key="1">
    <source>
        <dbReference type="SAM" id="MobiDB-lite"/>
    </source>
</evidence>
<evidence type="ECO:0000313" key="2">
    <source>
        <dbReference type="EMBL" id="KXA17521.1"/>
    </source>
</evidence>
<gene>
    <name evidence="2" type="ORF">HMPREF3216_01126</name>
</gene>
<name>A0A133NML3_GARVA</name>
<comment type="caution">
    <text evidence="2">The sequence shown here is derived from an EMBL/GenBank/DDBJ whole genome shotgun (WGS) entry which is preliminary data.</text>
</comment>
<dbReference type="EMBL" id="LRQA01000053">
    <property type="protein sequence ID" value="KXA17521.1"/>
    <property type="molecule type" value="Genomic_DNA"/>
</dbReference>
<dbReference type="PATRIC" id="fig|2702.99.peg.1100"/>
<evidence type="ECO:0000313" key="3">
    <source>
        <dbReference type="Proteomes" id="UP000070558"/>
    </source>
</evidence>
<dbReference type="AlphaFoldDB" id="A0A133NML3"/>
<feature type="region of interest" description="Disordered" evidence="1">
    <location>
        <begin position="21"/>
        <end position="50"/>
    </location>
</feature>
<proteinExistence type="predicted"/>
<protein>
    <submittedName>
        <fullName evidence="2">Uncharacterized protein</fullName>
    </submittedName>
</protein>
<accession>A0A133NML3</accession>
<dbReference type="Proteomes" id="UP000070558">
    <property type="component" value="Unassembled WGS sequence"/>
</dbReference>